<evidence type="ECO:0000313" key="3">
    <source>
        <dbReference type="Proteomes" id="UP000236740"/>
    </source>
</evidence>
<accession>A0A1H6CGM1</accession>
<dbReference type="EMBL" id="FNVN01000007">
    <property type="protein sequence ID" value="SEG72124.1"/>
    <property type="molecule type" value="Genomic_DNA"/>
</dbReference>
<evidence type="ECO:0008006" key="4">
    <source>
        <dbReference type="Google" id="ProtNLM"/>
    </source>
</evidence>
<evidence type="ECO:0000256" key="1">
    <source>
        <dbReference type="SAM" id="Phobius"/>
    </source>
</evidence>
<evidence type="ECO:0000313" key="2">
    <source>
        <dbReference type="EMBL" id="SEG72124.1"/>
    </source>
</evidence>
<reference evidence="2 3" key="1">
    <citation type="submission" date="2016-10" db="EMBL/GenBank/DDBJ databases">
        <authorList>
            <person name="de Groot N.N."/>
        </authorList>
    </citation>
    <scope>NUCLEOTIDE SEQUENCE [LARGE SCALE GENOMIC DNA]</scope>
    <source>
        <strain evidence="2 3">CGMCC 1.10331</strain>
    </source>
</reference>
<name>A0A1H6CGM1_9EURY</name>
<dbReference type="Proteomes" id="UP000236740">
    <property type="component" value="Unassembled WGS sequence"/>
</dbReference>
<proteinExistence type="predicted"/>
<protein>
    <recommendedName>
        <fullName evidence="4">DoxX family membrane protein</fullName>
    </recommendedName>
</protein>
<keyword evidence="3" id="KW-1185">Reference proteome</keyword>
<dbReference type="AlphaFoldDB" id="A0A1H6CGM1"/>
<sequence>MENRSRGIDQPETPITEGPGRRWEATRVVLSVMYLLGALAHVALGVLAPEIYARFADQAFVGVYTDVWTGLVVPNLWIMQPLVTVFEFGLAVALLWRGRAVLAAHAAGAVFQAGLVLSGPWGPVNAVLTLVHVAGLRSSYPETIVTVASRRLQEVA</sequence>
<gene>
    <name evidence="2" type="ORF">SAMN04488133_3459</name>
</gene>
<keyword evidence="1" id="KW-0812">Transmembrane</keyword>
<feature type="transmembrane region" description="Helical" evidence="1">
    <location>
        <begin position="28"/>
        <end position="48"/>
    </location>
</feature>
<organism evidence="2 3">
    <name type="scientific">Halobellus limi</name>
    <dbReference type="NCBI Taxonomy" id="699433"/>
    <lineage>
        <taxon>Archaea</taxon>
        <taxon>Methanobacteriati</taxon>
        <taxon>Methanobacteriota</taxon>
        <taxon>Stenosarchaea group</taxon>
        <taxon>Halobacteria</taxon>
        <taxon>Halobacteriales</taxon>
        <taxon>Haloferacaceae</taxon>
        <taxon>Halobellus</taxon>
    </lineage>
</organism>
<feature type="transmembrane region" description="Helical" evidence="1">
    <location>
        <begin position="77"/>
        <end position="96"/>
    </location>
</feature>
<keyword evidence="1" id="KW-1133">Transmembrane helix</keyword>
<keyword evidence="1" id="KW-0472">Membrane</keyword>